<reference evidence="1 2" key="1">
    <citation type="submission" date="2019-01" db="EMBL/GenBank/DDBJ databases">
        <title>Sequencing of cultivated peanut Arachis hypogaea provides insights into genome evolution and oil improvement.</title>
        <authorList>
            <person name="Chen X."/>
        </authorList>
    </citation>
    <scope>NUCLEOTIDE SEQUENCE [LARGE SCALE GENOMIC DNA]</scope>
    <source>
        <strain evidence="2">cv. Fuhuasheng</strain>
        <tissue evidence="1">Leaves</tissue>
    </source>
</reference>
<dbReference type="Proteomes" id="UP000289738">
    <property type="component" value="Chromosome A04"/>
</dbReference>
<dbReference type="Gene3D" id="1.20.5.110">
    <property type="match status" value="1"/>
</dbReference>
<name>A0A445DIX2_ARAHY</name>
<evidence type="ECO:0000313" key="1">
    <source>
        <dbReference type="EMBL" id="RYR63141.1"/>
    </source>
</evidence>
<organism evidence="1 2">
    <name type="scientific">Arachis hypogaea</name>
    <name type="common">Peanut</name>
    <dbReference type="NCBI Taxonomy" id="3818"/>
    <lineage>
        <taxon>Eukaryota</taxon>
        <taxon>Viridiplantae</taxon>
        <taxon>Streptophyta</taxon>
        <taxon>Embryophyta</taxon>
        <taxon>Tracheophyta</taxon>
        <taxon>Spermatophyta</taxon>
        <taxon>Magnoliopsida</taxon>
        <taxon>eudicotyledons</taxon>
        <taxon>Gunneridae</taxon>
        <taxon>Pentapetalae</taxon>
        <taxon>rosids</taxon>
        <taxon>fabids</taxon>
        <taxon>Fabales</taxon>
        <taxon>Fabaceae</taxon>
        <taxon>Papilionoideae</taxon>
        <taxon>50 kb inversion clade</taxon>
        <taxon>dalbergioids sensu lato</taxon>
        <taxon>Dalbergieae</taxon>
        <taxon>Pterocarpus clade</taxon>
        <taxon>Arachis</taxon>
    </lineage>
</organism>
<keyword evidence="2" id="KW-1185">Reference proteome</keyword>
<dbReference type="STRING" id="3818.A0A445DIX2"/>
<proteinExistence type="predicted"/>
<comment type="caution">
    <text evidence="1">The sequence shown here is derived from an EMBL/GenBank/DDBJ whole genome shotgun (WGS) entry which is preliminary data.</text>
</comment>
<dbReference type="AlphaFoldDB" id="A0A445DIX2"/>
<sequence length="166" mass="18868">MATSFMDGHYTNPSSLDRNTIHQLYKSEEDKSTVLDRGEKIELLVDKTENLHHQDSCFPGTRFQELRNQNPSKNVAAEHEDKADCIGNLDSTDPDHCSVCVSWVQSLWKMSTIFSEDAFCVYFSFFSFTIETTEETTLQFCEIYASSPHFVCGAFTLGLNMATHNN</sequence>
<evidence type="ECO:0000313" key="2">
    <source>
        <dbReference type="Proteomes" id="UP000289738"/>
    </source>
</evidence>
<dbReference type="EMBL" id="SDMP01000004">
    <property type="protein sequence ID" value="RYR63141.1"/>
    <property type="molecule type" value="Genomic_DNA"/>
</dbReference>
<dbReference type="SUPFAM" id="SSF58038">
    <property type="entry name" value="SNARE fusion complex"/>
    <property type="match status" value="1"/>
</dbReference>
<protein>
    <submittedName>
        <fullName evidence="1">Uncharacterized protein</fullName>
    </submittedName>
</protein>
<accession>A0A445DIX2</accession>
<dbReference type="CDD" id="cd15843">
    <property type="entry name" value="R-SNARE"/>
    <property type="match status" value="1"/>
</dbReference>
<gene>
    <name evidence="1" type="ORF">Ahy_A04g020929</name>
</gene>